<name>A0A913XDT7_EXADI</name>
<dbReference type="InterPro" id="IPR039796">
    <property type="entry name" value="MIP18"/>
</dbReference>
<dbReference type="Gene3D" id="3.30.300.130">
    <property type="entry name" value="Fe-S cluster assembly (FSCA)"/>
    <property type="match status" value="1"/>
</dbReference>
<dbReference type="RefSeq" id="XP_020903122.1">
    <property type="nucleotide sequence ID" value="XM_021047463.2"/>
</dbReference>
<comment type="similarity">
    <text evidence="1">Belongs to the MIP18 family.</text>
</comment>
<evidence type="ECO:0000256" key="1">
    <source>
        <dbReference type="ARBA" id="ARBA00010381"/>
    </source>
</evidence>
<proteinExistence type="inferred from homology"/>
<dbReference type="OrthoDB" id="2746at2759"/>
<reference evidence="3" key="1">
    <citation type="submission" date="2022-11" db="UniProtKB">
        <authorList>
            <consortium name="EnsemblMetazoa"/>
        </authorList>
    </citation>
    <scope>IDENTIFICATION</scope>
</reference>
<evidence type="ECO:0000313" key="4">
    <source>
        <dbReference type="Proteomes" id="UP000887567"/>
    </source>
</evidence>
<organism evidence="3 4">
    <name type="scientific">Exaiptasia diaphana</name>
    <name type="common">Tropical sea anemone</name>
    <name type="synonym">Aiptasia pulchella</name>
    <dbReference type="NCBI Taxonomy" id="2652724"/>
    <lineage>
        <taxon>Eukaryota</taxon>
        <taxon>Metazoa</taxon>
        <taxon>Cnidaria</taxon>
        <taxon>Anthozoa</taxon>
        <taxon>Hexacorallia</taxon>
        <taxon>Actiniaria</taxon>
        <taxon>Aiptasiidae</taxon>
        <taxon>Exaiptasia</taxon>
    </lineage>
</organism>
<dbReference type="Gene3D" id="6.10.250.1280">
    <property type="match status" value="1"/>
</dbReference>
<dbReference type="PANTHER" id="PTHR12377">
    <property type="entry name" value="CYTOSOLIC IRON-SULFUR ASSEMBLY COMPONENT 2B-RELATED"/>
    <property type="match status" value="1"/>
</dbReference>
<dbReference type="InterPro" id="IPR034904">
    <property type="entry name" value="FSCA_dom_sf"/>
</dbReference>
<dbReference type="GO" id="GO:0007059">
    <property type="term" value="P:chromosome segregation"/>
    <property type="evidence" value="ECO:0007669"/>
    <property type="project" value="UniProtKB-KW"/>
</dbReference>
<keyword evidence="2" id="KW-0159">Chromosome partition</keyword>
<evidence type="ECO:0000313" key="3">
    <source>
        <dbReference type="EnsemblMetazoa" id="XP_020903122.1"/>
    </source>
</evidence>
<accession>A0A913XDT7</accession>
<dbReference type="AlphaFoldDB" id="A0A913XDT7"/>
<dbReference type="KEGG" id="epa:110241587"/>
<sequence>MEEHKLITITFTPTVQHCSLATLIGLCLRVKLERTLPDKFKLDIYLAKGSHSTEQEINKQINDKERVAAAMENPNLRKIVENCIEDEG</sequence>
<dbReference type="GeneID" id="110241587"/>
<evidence type="ECO:0008006" key="5">
    <source>
        <dbReference type="Google" id="ProtNLM"/>
    </source>
</evidence>
<dbReference type="SUPFAM" id="SSF117916">
    <property type="entry name" value="Fe-S cluster assembly (FSCA) domain-like"/>
    <property type="match status" value="1"/>
</dbReference>
<evidence type="ECO:0000256" key="2">
    <source>
        <dbReference type="ARBA" id="ARBA00022829"/>
    </source>
</evidence>
<dbReference type="Proteomes" id="UP000887567">
    <property type="component" value="Unplaced"/>
</dbReference>
<protein>
    <recommendedName>
        <fullName evidence="5">MIP18 family-like domain-containing protein</fullName>
    </recommendedName>
</protein>
<keyword evidence="4" id="KW-1185">Reference proteome</keyword>
<dbReference type="EnsemblMetazoa" id="XM_021047463.2">
    <property type="protein sequence ID" value="XP_020903122.1"/>
    <property type="gene ID" value="LOC110241587"/>
</dbReference>
<dbReference type="OMA" id="CIQEDDN"/>
<dbReference type="GO" id="GO:0051604">
    <property type="term" value="P:protein maturation"/>
    <property type="evidence" value="ECO:0007669"/>
    <property type="project" value="InterPro"/>
</dbReference>
<dbReference type="PANTHER" id="PTHR12377:SF2">
    <property type="entry name" value="CYTOSOLIC IRON-SULFUR ASSEMBLY COMPONENT 2A"/>
    <property type="match status" value="1"/>
</dbReference>